<protein>
    <submittedName>
        <fullName evidence="2">Uridine kinase</fullName>
    </submittedName>
</protein>
<feature type="signal peptide" evidence="1">
    <location>
        <begin position="1"/>
        <end position="24"/>
    </location>
</feature>
<dbReference type="GO" id="GO:0016301">
    <property type="term" value="F:kinase activity"/>
    <property type="evidence" value="ECO:0007669"/>
    <property type="project" value="UniProtKB-KW"/>
</dbReference>
<name>A0A501WS04_9GAMM</name>
<keyword evidence="2" id="KW-0808">Transferase</keyword>
<accession>A0A501WS04</accession>
<dbReference type="OrthoDB" id="6105256at2"/>
<gene>
    <name evidence="2" type="ORF">FJM67_09860</name>
</gene>
<organism evidence="2 3">
    <name type="scientific">Maribrevibacterium harenarium</name>
    <dbReference type="NCBI Taxonomy" id="2589817"/>
    <lineage>
        <taxon>Bacteria</taxon>
        <taxon>Pseudomonadati</taxon>
        <taxon>Pseudomonadota</taxon>
        <taxon>Gammaproteobacteria</taxon>
        <taxon>Oceanospirillales</taxon>
        <taxon>Oceanospirillaceae</taxon>
        <taxon>Maribrevibacterium</taxon>
    </lineage>
</organism>
<keyword evidence="1" id="KW-0732">Signal</keyword>
<evidence type="ECO:0000313" key="2">
    <source>
        <dbReference type="EMBL" id="TPE50864.1"/>
    </source>
</evidence>
<reference evidence="2 3" key="1">
    <citation type="submission" date="2019-06" db="EMBL/GenBank/DDBJ databases">
        <title>A novel bacterium of genus Marinomonas, isolated from coastal sand.</title>
        <authorList>
            <person name="Huang H."/>
            <person name="Mo K."/>
            <person name="Hu Y."/>
        </authorList>
    </citation>
    <scope>NUCLEOTIDE SEQUENCE [LARGE SCALE GENOMIC DNA]</scope>
    <source>
        <strain evidence="2 3">HB171799</strain>
    </source>
</reference>
<sequence length="177" mass="19868">MSLVVSRWQLGLLFLLVLSSKMFAASSEAELFGIKINDLEKSQFESHLKKMGLEAYPSYHQGVVTYSLGKEGILGIKNLSVSFNRFAYFQQATMSGVVENAKQRSTLGRLLVEKYGEPTQGFVRDGYGRATWYFSDGTMIQLRNTTFDVSVIYVDQAPKQVSTSGRIDVEALLRKSR</sequence>
<keyword evidence="2" id="KW-0418">Kinase</keyword>
<evidence type="ECO:0000313" key="3">
    <source>
        <dbReference type="Proteomes" id="UP000315901"/>
    </source>
</evidence>
<dbReference type="RefSeq" id="WP_140588887.1">
    <property type="nucleotide sequence ID" value="NZ_VFRR01000017.1"/>
</dbReference>
<feature type="chain" id="PRO_5021421784" evidence="1">
    <location>
        <begin position="25"/>
        <end position="177"/>
    </location>
</feature>
<dbReference type="AlphaFoldDB" id="A0A501WS04"/>
<comment type="caution">
    <text evidence="2">The sequence shown here is derived from an EMBL/GenBank/DDBJ whole genome shotgun (WGS) entry which is preliminary data.</text>
</comment>
<dbReference type="Proteomes" id="UP000315901">
    <property type="component" value="Unassembled WGS sequence"/>
</dbReference>
<proteinExistence type="predicted"/>
<evidence type="ECO:0000256" key="1">
    <source>
        <dbReference type="SAM" id="SignalP"/>
    </source>
</evidence>
<dbReference type="EMBL" id="VFRR01000017">
    <property type="protein sequence ID" value="TPE50864.1"/>
    <property type="molecule type" value="Genomic_DNA"/>
</dbReference>
<keyword evidence="3" id="KW-1185">Reference proteome</keyword>